<dbReference type="PANTHER" id="PTHR33490:SF3">
    <property type="entry name" value="CONSERVED INTEGRAL MEMBRANE PROTEIN"/>
    <property type="match status" value="1"/>
</dbReference>
<dbReference type="AlphaFoldDB" id="A0A0L6Z896"/>
<organism evidence="2 3">
    <name type="scientific">Clostridium homopropionicum DSM 5847</name>
    <dbReference type="NCBI Taxonomy" id="1121318"/>
    <lineage>
        <taxon>Bacteria</taxon>
        <taxon>Bacillati</taxon>
        <taxon>Bacillota</taxon>
        <taxon>Clostridia</taxon>
        <taxon>Eubacteriales</taxon>
        <taxon>Clostridiaceae</taxon>
        <taxon>Clostridium</taxon>
    </lineage>
</organism>
<comment type="caution">
    <text evidence="2">The sequence shown here is derived from an EMBL/GenBank/DDBJ whole genome shotgun (WGS) entry which is preliminary data.</text>
</comment>
<dbReference type="RefSeq" id="WP_052221811.1">
    <property type="nucleotide sequence ID" value="NZ_LHUR01000027.1"/>
</dbReference>
<feature type="domain" description="Transglutaminase-like" evidence="1">
    <location>
        <begin position="30"/>
        <end position="138"/>
    </location>
</feature>
<reference evidence="3" key="1">
    <citation type="submission" date="2015-08" db="EMBL/GenBank/DDBJ databases">
        <title>Genome sequence of the strict anaerobe Clostridium homopropionicum LuHBu1 (DSM 5847T).</title>
        <authorList>
            <person name="Poehlein A."/>
            <person name="Beck M."/>
            <person name="Schiel-Bengelsdorf B."/>
            <person name="Bengelsdorf F.R."/>
            <person name="Daniel R."/>
            <person name="Duerre P."/>
        </authorList>
    </citation>
    <scope>NUCLEOTIDE SEQUENCE [LARGE SCALE GENOMIC DNA]</scope>
    <source>
        <strain evidence="3">DSM 5847</strain>
    </source>
</reference>
<dbReference type="PATRIC" id="fig|1121318.3.peg.2305"/>
<dbReference type="InterPro" id="IPR002931">
    <property type="entry name" value="Transglutaminase-like"/>
</dbReference>
<protein>
    <submittedName>
        <fullName evidence="2">Transglutaminase-like superfamily protein</fullName>
    </submittedName>
</protein>
<evidence type="ECO:0000313" key="2">
    <source>
        <dbReference type="EMBL" id="KOA19186.1"/>
    </source>
</evidence>
<gene>
    <name evidence="2" type="ORF">CLHOM_22920</name>
</gene>
<accession>A0A0L6Z896</accession>
<dbReference type="Gene3D" id="3.10.620.30">
    <property type="match status" value="1"/>
</dbReference>
<dbReference type="STRING" id="36844.SAMN04488501_10649"/>
<evidence type="ECO:0000259" key="1">
    <source>
        <dbReference type="Pfam" id="PF01841"/>
    </source>
</evidence>
<dbReference type="Pfam" id="PF01841">
    <property type="entry name" value="Transglut_core"/>
    <property type="match status" value="1"/>
</dbReference>
<dbReference type="SUPFAM" id="SSF54001">
    <property type="entry name" value="Cysteine proteinases"/>
    <property type="match status" value="1"/>
</dbReference>
<dbReference type="Proteomes" id="UP000037043">
    <property type="component" value="Unassembled WGS sequence"/>
</dbReference>
<name>A0A0L6Z896_9CLOT</name>
<dbReference type="PANTHER" id="PTHR33490">
    <property type="entry name" value="BLR5614 PROTEIN-RELATED"/>
    <property type="match status" value="1"/>
</dbReference>
<dbReference type="InterPro" id="IPR038765">
    <property type="entry name" value="Papain-like_cys_pep_sf"/>
</dbReference>
<keyword evidence="3" id="KW-1185">Reference proteome</keyword>
<dbReference type="EMBL" id="LHUR01000027">
    <property type="protein sequence ID" value="KOA19186.1"/>
    <property type="molecule type" value="Genomic_DNA"/>
</dbReference>
<sequence>MDFLLEYEDLSKYLLANKYVDFGNITIQNKAKELFTNDSNEIGKVKIAFEYVRDKISHSWDIQSERVTRTASEVLKYKEGICYAKSMLLAALLRFEGIPTGFCYQKLTLGDTPDTGYCIHALNAVFISSLNTWIRIDARGNTNGKNAQFFIDKEQLAFPIRPEYAEIDYPTIFANPIKITTETLENNTNCIEMIKYKLPTAL</sequence>
<evidence type="ECO:0000313" key="3">
    <source>
        <dbReference type="Proteomes" id="UP000037043"/>
    </source>
</evidence>
<proteinExistence type="predicted"/>